<dbReference type="EMBL" id="JAHWDP010000001">
    <property type="protein sequence ID" value="MBW2936965.1"/>
    <property type="molecule type" value="Genomic_DNA"/>
</dbReference>
<dbReference type="AlphaFoldDB" id="A0A9X1JUT3"/>
<proteinExistence type="predicted"/>
<protein>
    <recommendedName>
        <fullName evidence="1">DUF7793 domain-containing protein</fullName>
    </recommendedName>
</protein>
<dbReference type="RefSeq" id="WP_219050949.1">
    <property type="nucleotide sequence ID" value="NZ_JAHWDP010000001.1"/>
</dbReference>
<evidence type="ECO:0000313" key="3">
    <source>
        <dbReference type="Proteomes" id="UP001138686"/>
    </source>
</evidence>
<gene>
    <name evidence="2" type="ORF">KXJ69_02540</name>
</gene>
<sequence length="136" mass="15755">MDNRIQFEKATFWYSEGILYCKLFNQDINYNLTEENTLNYINVMTSLCNGVCSPFLIDLRDVKGTYTIDAAKLLSNSKAIKDLRLCEAFLLNSMSSKLLVDSYKRIYDPLTPFKIFYEMDGAIKYCNEMNIKYGGN</sequence>
<dbReference type="Proteomes" id="UP001138686">
    <property type="component" value="Unassembled WGS sequence"/>
</dbReference>
<reference evidence="2" key="1">
    <citation type="submission" date="2021-07" db="EMBL/GenBank/DDBJ databases">
        <title>Aureisphaera sp. CAU 1614 isolated from sea sediment.</title>
        <authorList>
            <person name="Kim W."/>
        </authorList>
    </citation>
    <scope>NUCLEOTIDE SEQUENCE</scope>
    <source>
        <strain evidence="2">CAU 1614</strain>
    </source>
</reference>
<feature type="domain" description="DUF7793" evidence="1">
    <location>
        <begin position="12"/>
        <end position="129"/>
    </location>
</feature>
<evidence type="ECO:0000259" key="1">
    <source>
        <dbReference type="Pfam" id="PF25056"/>
    </source>
</evidence>
<accession>A0A9X1JUT3</accession>
<evidence type="ECO:0000313" key="2">
    <source>
        <dbReference type="EMBL" id="MBW2936965.1"/>
    </source>
</evidence>
<comment type="caution">
    <text evidence="2">The sequence shown here is derived from an EMBL/GenBank/DDBJ whole genome shotgun (WGS) entry which is preliminary data.</text>
</comment>
<name>A0A9X1JUT3_9FLAO</name>
<organism evidence="2 3">
    <name type="scientific">Halomarinibacterium sedimenti</name>
    <dbReference type="NCBI Taxonomy" id="2857106"/>
    <lineage>
        <taxon>Bacteria</taxon>
        <taxon>Pseudomonadati</taxon>
        <taxon>Bacteroidota</taxon>
        <taxon>Flavobacteriia</taxon>
        <taxon>Flavobacteriales</taxon>
        <taxon>Flavobacteriaceae</taxon>
        <taxon>Halomarinibacterium</taxon>
    </lineage>
</organism>
<dbReference type="InterPro" id="IPR056695">
    <property type="entry name" value="DUF7793"/>
</dbReference>
<keyword evidence="3" id="KW-1185">Reference proteome</keyword>
<dbReference type="Pfam" id="PF25056">
    <property type="entry name" value="DUF7793"/>
    <property type="match status" value="1"/>
</dbReference>